<accession>A0ABN0XBJ0</accession>
<sequence>MRLDPVGGVPPGGVADQALLVRELIVHTQQIHRSSQELADAGRAEGDARRHSVRRRADPAVRGLSGTRQGNPSWWKAPSAGTIEA</sequence>
<keyword evidence="3" id="KW-1185">Reference proteome</keyword>
<name>A0ABN0XBJ0_9ACTN</name>
<evidence type="ECO:0000256" key="1">
    <source>
        <dbReference type="SAM" id="MobiDB-lite"/>
    </source>
</evidence>
<proteinExistence type="predicted"/>
<organism evidence="2 3">
    <name type="scientific">Actinoallomurus spadix</name>
    <dbReference type="NCBI Taxonomy" id="79912"/>
    <lineage>
        <taxon>Bacteria</taxon>
        <taxon>Bacillati</taxon>
        <taxon>Actinomycetota</taxon>
        <taxon>Actinomycetes</taxon>
        <taxon>Streptosporangiales</taxon>
        <taxon>Thermomonosporaceae</taxon>
        <taxon>Actinoallomurus</taxon>
    </lineage>
</organism>
<comment type="caution">
    <text evidence="2">The sequence shown here is derived from an EMBL/GenBank/DDBJ whole genome shotgun (WGS) entry which is preliminary data.</text>
</comment>
<evidence type="ECO:0000313" key="2">
    <source>
        <dbReference type="EMBL" id="GAA0360150.1"/>
    </source>
</evidence>
<gene>
    <name evidence="2" type="ORF">GCM10010151_57480</name>
</gene>
<feature type="compositionally biased region" description="Basic and acidic residues" evidence="1">
    <location>
        <begin position="40"/>
        <end position="59"/>
    </location>
</feature>
<feature type="region of interest" description="Disordered" evidence="1">
    <location>
        <begin position="36"/>
        <end position="85"/>
    </location>
</feature>
<dbReference type="Proteomes" id="UP001501822">
    <property type="component" value="Unassembled WGS sequence"/>
</dbReference>
<evidence type="ECO:0000313" key="3">
    <source>
        <dbReference type="Proteomes" id="UP001501822"/>
    </source>
</evidence>
<protein>
    <submittedName>
        <fullName evidence="2">Uncharacterized protein</fullName>
    </submittedName>
</protein>
<reference evidence="2 3" key="1">
    <citation type="journal article" date="2019" name="Int. J. Syst. Evol. Microbiol.">
        <title>The Global Catalogue of Microorganisms (GCM) 10K type strain sequencing project: providing services to taxonomists for standard genome sequencing and annotation.</title>
        <authorList>
            <consortium name="The Broad Institute Genomics Platform"/>
            <consortium name="The Broad Institute Genome Sequencing Center for Infectious Disease"/>
            <person name="Wu L."/>
            <person name="Ma J."/>
        </authorList>
    </citation>
    <scope>NUCLEOTIDE SEQUENCE [LARGE SCALE GENOMIC DNA]</scope>
    <source>
        <strain evidence="2 3">JCM 3146</strain>
    </source>
</reference>
<dbReference type="EMBL" id="BAAABM010000053">
    <property type="protein sequence ID" value="GAA0360150.1"/>
    <property type="molecule type" value="Genomic_DNA"/>
</dbReference>